<dbReference type="AlphaFoldDB" id="A0A268EUR0"/>
<reference evidence="3 4" key="1">
    <citation type="submission" date="2017-07" db="EMBL/GenBank/DDBJ databases">
        <title>Isolation and whole genome analysis of endospore-forming bacteria from heroin.</title>
        <authorList>
            <person name="Kalinowski J."/>
            <person name="Ahrens B."/>
            <person name="Al-Dilaimi A."/>
            <person name="Winkler A."/>
            <person name="Wibberg D."/>
            <person name="Schleenbecker U."/>
            <person name="Ruckert C."/>
            <person name="Wolfel R."/>
            <person name="Grass G."/>
        </authorList>
    </citation>
    <scope>NUCLEOTIDE SEQUENCE [LARGE SCALE GENOMIC DNA]</scope>
    <source>
        <strain evidence="3 4">7537-G1</strain>
    </source>
</reference>
<sequence length="92" mass="9904">MNGKNGNNGNNGRSRAKSKKKTSLPNLSPQEIAVIVGILTNALEVESVLVDRDQKVAIVLAGSLRRRTEADRLAEEIGNVSVGDLINALIRR</sequence>
<reference evidence="2 5" key="2">
    <citation type="submission" date="2019-11" db="EMBL/GenBank/DDBJ databases">
        <title>Draft genome sequences of five Paenibacillus species of dairy origin.</title>
        <authorList>
            <person name="Olajide A.M."/>
            <person name="Chen S."/>
            <person name="Lapointe G."/>
        </authorList>
    </citation>
    <scope>NUCLEOTIDE SEQUENCE [LARGE SCALE GENOMIC DNA]</scope>
    <source>
        <strain evidence="2 5">3CS1</strain>
    </source>
</reference>
<dbReference type="Proteomes" id="UP000435177">
    <property type="component" value="Unassembled WGS sequence"/>
</dbReference>
<evidence type="ECO:0000256" key="1">
    <source>
        <dbReference type="SAM" id="MobiDB-lite"/>
    </source>
</evidence>
<feature type="region of interest" description="Disordered" evidence="1">
    <location>
        <begin position="1"/>
        <end position="25"/>
    </location>
</feature>
<organism evidence="3 4">
    <name type="scientific">Paenibacillus campinasensis</name>
    <dbReference type="NCBI Taxonomy" id="66347"/>
    <lineage>
        <taxon>Bacteria</taxon>
        <taxon>Bacillati</taxon>
        <taxon>Bacillota</taxon>
        <taxon>Bacilli</taxon>
        <taxon>Bacillales</taxon>
        <taxon>Paenibacillaceae</taxon>
        <taxon>Paenibacillus</taxon>
    </lineage>
</organism>
<comment type="caution">
    <text evidence="3">The sequence shown here is derived from an EMBL/GenBank/DDBJ whole genome shotgun (WGS) entry which is preliminary data.</text>
</comment>
<dbReference type="EMBL" id="WOAA01000016">
    <property type="protein sequence ID" value="MUG67647.1"/>
    <property type="molecule type" value="Genomic_DNA"/>
</dbReference>
<name>A0A268EUR0_9BACL</name>
<dbReference type="Proteomes" id="UP000215596">
    <property type="component" value="Unassembled WGS sequence"/>
</dbReference>
<keyword evidence="5" id="KW-1185">Reference proteome</keyword>
<feature type="compositionally biased region" description="Low complexity" evidence="1">
    <location>
        <begin position="1"/>
        <end position="12"/>
    </location>
</feature>
<dbReference type="EMBL" id="NPBY01000034">
    <property type="protein sequence ID" value="PAD76866.1"/>
    <property type="molecule type" value="Genomic_DNA"/>
</dbReference>
<proteinExistence type="predicted"/>
<evidence type="ECO:0000313" key="5">
    <source>
        <dbReference type="Proteomes" id="UP000435177"/>
    </source>
</evidence>
<evidence type="ECO:0000313" key="4">
    <source>
        <dbReference type="Proteomes" id="UP000215596"/>
    </source>
</evidence>
<dbReference type="OrthoDB" id="2942742at2"/>
<evidence type="ECO:0000313" key="3">
    <source>
        <dbReference type="EMBL" id="PAD76866.1"/>
    </source>
</evidence>
<gene>
    <name evidence="3" type="ORF">CHH67_11465</name>
    <name evidence="2" type="ORF">GNP94_16785</name>
</gene>
<protein>
    <submittedName>
        <fullName evidence="3">Uncharacterized protein</fullName>
    </submittedName>
</protein>
<evidence type="ECO:0000313" key="2">
    <source>
        <dbReference type="EMBL" id="MUG67647.1"/>
    </source>
</evidence>
<accession>A0A268EUR0</accession>